<dbReference type="AlphaFoldDB" id="A0A658QXJ9"/>
<dbReference type="EMBL" id="FCNV02000004">
    <property type="protein sequence ID" value="SAL30651.1"/>
    <property type="molecule type" value="Genomic_DNA"/>
</dbReference>
<organism evidence="1 2">
    <name type="scientific">Caballeronia concitans</name>
    <dbReference type="NCBI Taxonomy" id="1777133"/>
    <lineage>
        <taxon>Bacteria</taxon>
        <taxon>Pseudomonadati</taxon>
        <taxon>Pseudomonadota</taxon>
        <taxon>Betaproteobacteria</taxon>
        <taxon>Burkholderiales</taxon>
        <taxon>Burkholderiaceae</taxon>
        <taxon>Caballeronia</taxon>
    </lineage>
</organism>
<dbReference type="Proteomes" id="UP000198263">
    <property type="component" value="Unassembled WGS sequence"/>
</dbReference>
<keyword evidence="2" id="KW-1185">Reference proteome</keyword>
<protein>
    <submittedName>
        <fullName evidence="1">Uncharacterized protein</fullName>
    </submittedName>
</protein>
<dbReference type="OrthoDB" id="9004504at2"/>
<evidence type="ECO:0000313" key="2">
    <source>
        <dbReference type="Proteomes" id="UP000198263"/>
    </source>
</evidence>
<accession>A0A658QXJ9</accession>
<proteinExistence type="predicted"/>
<name>A0A658QXJ9_9BURK</name>
<dbReference type="RefSeq" id="WP_040052472.1">
    <property type="nucleotide sequence ID" value="NZ_FCNV02000004.1"/>
</dbReference>
<sequence length="136" mass="14626">MMREVTGAFCGARRLDEALEDLRAEGIATDRIRVASMSGFADFQMSIALSASSPTQWIVAEHLGVADPYVAPFDVELSGDDILPAFARDTSHESDDCAAGITRVIVSIRDDAEMRAVCDIFSRLGTDDIDAESPVA</sequence>
<comment type="caution">
    <text evidence="1">The sequence shown here is derived from an EMBL/GenBank/DDBJ whole genome shotgun (WGS) entry which is preliminary data.</text>
</comment>
<reference evidence="1 2" key="1">
    <citation type="submission" date="2016-01" db="EMBL/GenBank/DDBJ databases">
        <authorList>
            <person name="Peeters C."/>
        </authorList>
    </citation>
    <scope>NUCLEOTIDE SEQUENCE [LARGE SCALE GENOMIC DNA]</scope>
    <source>
        <strain evidence="1">LMG 29315</strain>
    </source>
</reference>
<gene>
    <name evidence="1" type="ORF">AWB72_02617</name>
</gene>
<evidence type="ECO:0000313" key="1">
    <source>
        <dbReference type="EMBL" id="SAL30651.1"/>
    </source>
</evidence>